<keyword evidence="1 3" id="KW-0853">WD repeat</keyword>
<reference evidence="5" key="1">
    <citation type="journal article" date="2020" name="New Phytol.">
        <title>Comparative genomics reveals dynamic genome evolution in host specialist ectomycorrhizal fungi.</title>
        <authorList>
            <person name="Lofgren L.A."/>
            <person name="Nguyen N.H."/>
            <person name="Vilgalys R."/>
            <person name="Ruytinx J."/>
            <person name="Liao H.L."/>
            <person name="Branco S."/>
            <person name="Kuo A."/>
            <person name="LaButti K."/>
            <person name="Lipzen A."/>
            <person name="Andreopoulos W."/>
            <person name="Pangilinan J."/>
            <person name="Riley R."/>
            <person name="Hundley H."/>
            <person name="Na H."/>
            <person name="Barry K."/>
            <person name="Grigoriev I.V."/>
            <person name="Stajich J.E."/>
            <person name="Kennedy P.G."/>
        </authorList>
    </citation>
    <scope>NUCLEOTIDE SEQUENCE</scope>
    <source>
        <strain evidence="5">DOB743</strain>
    </source>
</reference>
<organism evidence="5 6">
    <name type="scientific">Suillus placidus</name>
    <dbReference type="NCBI Taxonomy" id="48579"/>
    <lineage>
        <taxon>Eukaryota</taxon>
        <taxon>Fungi</taxon>
        <taxon>Dikarya</taxon>
        <taxon>Basidiomycota</taxon>
        <taxon>Agaricomycotina</taxon>
        <taxon>Agaricomycetes</taxon>
        <taxon>Agaricomycetidae</taxon>
        <taxon>Boletales</taxon>
        <taxon>Suillineae</taxon>
        <taxon>Suillaceae</taxon>
        <taxon>Suillus</taxon>
    </lineage>
</organism>
<dbReference type="EMBL" id="JABBWD010000016">
    <property type="protein sequence ID" value="KAG1778371.1"/>
    <property type="molecule type" value="Genomic_DNA"/>
</dbReference>
<name>A0A9P6ZXG5_9AGAM</name>
<dbReference type="PANTHER" id="PTHR19848:SF8">
    <property type="entry name" value="F-BOX AND WD REPEAT DOMAIN CONTAINING 7"/>
    <property type="match status" value="1"/>
</dbReference>
<evidence type="ECO:0000256" key="1">
    <source>
        <dbReference type="ARBA" id="ARBA00022574"/>
    </source>
</evidence>
<evidence type="ECO:0000256" key="2">
    <source>
        <dbReference type="ARBA" id="ARBA00022737"/>
    </source>
</evidence>
<dbReference type="InterPro" id="IPR015943">
    <property type="entry name" value="WD40/YVTN_repeat-like_dom_sf"/>
</dbReference>
<evidence type="ECO:0000313" key="6">
    <source>
        <dbReference type="Proteomes" id="UP000714275"/>
    </source>
</evidence>
<dbReference type="Pfam" id="PF00400">
    <property type="entry name" value="WD40"/>
    <property type="match status" value="6"/>
</dbReference>
<dbReference type="SUPFAM" id="SSF50978">
    <property type="entry name" value="WD40 repeat-like"/>
    <property type="match status" value="1"/>
</dbReference>
<dbReference type="PROSITE" id="PS50294">
    <property type="entry name" value="WD_REPEATS_REGION"/>
    <property type="match status" value="3"/>
</dbReference>
<evidence type="ECO:0000256" key="3">
    <source>
        <dbReference type="PROSITE-ProRule" id="PRU00221"/>
    </source>
</evidence>
<comment type="caution">
    <text evidence="5">The sequence shown here is derived from an EMBL/GenBank/DDBJ whole genome shotgun (WGS) entry which is preliminary data.</text>
</comment>
<dbReference type="PROSITE" id="PS00678">
    <property type="entry name" value="WD_REPEATS_1"/>
    <property type="match status" value="2"/>
</dbReference>
<evidence type="ECO:0000256" key="4">
    <source>
        <dbReference type="SAM" id="MobiDB-lite"/>
    </source>
</evidence>
<accession>A0A9P6ZXG5</accession>
<gene>
    <name evidence="5" type="ORF">EV702DRAFT_177237</name>
</gene>
<dbReference type="InterPro" id="IPR001680">
    <property type="entry name" value="WD40_rpt"/>
</dbReference>
<proteinExistence type="predicted"/>
<dbReference type="InterPro" id="IPR019775">
    <property type="entry name" value="WD40_repeat_CS"/>
</dbReference>
<feature type="region of interest" description="Disordered" evidence="4">
    <location>
        <begin position="329"/>
        <end position="370"/>
    </location>
</feature>
<feature type="repeat" description="WD" evidence="3">
    <location>
        <begin position="105"/>
        <end position="139"/>
    </location>
</feature>
<feature type="repeat" description="WD" evidence="3">
    <location>
        <begin position="61"/>
        <end position="92"/>
    </location>
</feature>
<protein>
    <submittedName>
        <fullName evidence="5">WD40-repeat-containing domain protein</fullName>
    </submittedName>
</protein>
<dbReference type="Proteomes" id="UP000714275">
    <property type="component" value="Unassembled WGS sequence"/>
</dbReference>
<sequence>MPSSANELGLVPVIFDANREEQKVSAVAFLFRDQHIVTGSRDGCLQVREAKTGKSVGDPWQDKERSEICAIDVSPNGNHVATGSKNGKIRVWIWNGRTAAIVGESKEHSSAALCVRWSRHNNGAHIASGFDDGSIAVWSFTASGLKRPMSTDVTCLQHVTAIDYSHDGTQLIVSGYDCKILILRIDERAQEVRVNKVIKICSNPYHVPCIAWASTADGHAIVTGSTDCKIRMVELPSGLPSECVFEGHSGEVCAIVLSPDKRVLASASHDHTLRLWDLDAKQPIDQPLPHPVKLSCAAFAADGNSVATGTFDGKIYVWDLLSRDVKGREKDANARHPFNPDSQIPATRRPVPRTRQPIKFDSKKFFGHRK</sequence>
<evidence type="ECO:0000313" key="5">
    <source>
        <dbReference type="EMBL" id="KAG1778371.1"/>
    </source>
</evidence>
<dbReference type="Gene3D" id="2.130.10.10">
    <property type="entry name" value="YVTN repeat-like/Quinoprotein amine dehydrogenase"/>
    <property type="match status" value="2"/>
</dbReference>
<keyword evidence="6" id="KW-1185">Reference proteome</keyword>
<feature type="repeat" description="WD" evidence="3">
    <location>
        <begin position="287"/>
        <end position="320"/>
    </location>
</feature>
<dbReference type="PRINTS" id="PR00320">
    <property type="entry name" value="GPROTEINBRPT"/>
</dbReference>
<feature type="repeat" description="WD" evidence="3">
    <location>
        <begin position="245"/>
        <end position="286"/>
    </location>
</feature>
<dbReference type="PROSITE" id="PS50082">
    <property type="entry name" value="WD_REPEATS_2"/>
    <property type="match status" value="4"/>
</dbReference>
<dbReference type="AlphaFoldDB" id="A0A9P6ZXG5"/>
<dbReference type="SMART" id="SM00320">
    <property type="entry name" value="WD40"/>
    <property type="match status" value="7"/>
</dbReference>
<keyword evidence="2" id="KW-0677">Repeat</keyword>
<dbReference type="InterPro" id="IPR036322">
    <property type="entry name" value="WD40_repeat_dom_sf"/>
</dbReference>
<dbReference type="OrthoDB" id="1367865at2759"/>
<dbReference type="InterPro" id="IPR020472">
    <property type="entry name" value="WD40_PAC1"/>
</dbReference>
<dbReference type="PANTHER" id="PTHR19848">
    <property type="entry name" value="WD40 REPEAT PROTEIN"/>
    <property type="match status" value="1"/>
</dbReference>